<accession>A0AAF0YGW5</accession>
<dbReference type="AlphaFoldDB" id="A0AAF0YGW5"/>
<feature type="region of interest" description="Disordered" evidence="1">
    <location>
        <begin position="215"/>
        <end position="282"/>
    </location>
</feature>
<evidence type="ECO:0000256" key="1">
    <source>
        <dbReference type="SAM" id="MobiDB-lite"/>
    </source>
</evidence>
<dbReference type="EMBL" id="CP086719">
    <property type="protein sequence ID" value="WOO84829.1"/>
    <property type="molecule type" value="Genomic_DNA"/>
</dbReference>
<feature type="region of interest" description="Disordered" evidence="1">
    <location>
        <begin position="294"/>
        <end position="330"/>
    </location>
</feature>
<protein>
    <submittedName>
        <fullName evidence="2">Uncharacterized protein</fullName>
    </submittedName>
</protein>
<reference evidence="2" key="1">
    <citation type="submission" date="2023-10" db="EMBL/GenBank/DDBJ databases">
        <authorList>
            <person name="Noh H."/>
        </authorList>
    </citation>
    <scope>NUCLEOTIDE SEQUENCE</scope>
    <source>
        <strain evidence="2">DUCC4014</strain>
    </source>
</reference>
<proteinExistence type="predicted"/>
<evidence type="ECO:0000313" key="3">
    <source>
        <dbReference type="Proteomes" id="UP000827549"/>
    </source>
</evidence>
<feature type="compositionally biased region" description="Polar residues" evidence="1">
    <location>
        <begin position="160"/>
        <end position="170"/>
    </location>
</feature>
<keyword evidence="3" id="KW-1185">Reference proteome</keyword>
<dbReference type="Proteomes" id="UP000827549">
    <property type="component" value="Chromosome 6"/>
</dbReference>
<sequence length="358" mass="40452">MPPVNPDRYKVPRDRIISHGVSPRGAKWERFRDDAGDEVYRYVNRDKSYTYHFPGGWSYVHDGKGFAEWRTPEGETYTFYGASLRRSHPYLGGIHLLNEAPRRRTTLPQPHRDVELDIPPVQKEREKKRAKTYARPYATSRPGARRYDPDDSLLDAETTAMPTAESSESAVRSLRRRHAPASIMTPPTSPDSPRRLRKRRRQLLWAEGSSTSYFDRWSGTSEDSRSAGSEPECVGSDSSDDDEGTSSVARRLDFTLSSADDSSAGPSRRAVRNTDSAPSRRRHVLVPVVEIVTPRKKKQAPESPSRTYGLRTPRSSAVSRRSGRNTARRTYAEASDDDVVFLEEEDADEAVIDRVLAL</sequence>
<dbReference type="RefSeq" id="XP_062630855.1">
    <property type="nucleotide sequence ID" value="XM_062774871.1"/>
</dbReference>
<organism evidence="2 3">
    <name type="scientific">Vanrija pseudolonga</name>
    <dbReference type="NCBI Taxonomy" id="143232"/>
    <lineage>
        <taxon>Eukaryota</taxon>
        <taxon>Fungi</taxon>
        <taxon>Dikarya</taxon>
        <taxon>Basidiomycota</taxon>
        <taxon>Agaricomycotina</taxon>
        <taxon>Tremellomycetes</taxon>
        <taxon>Trichosporonales</taxon>
        <taxon>Trichosporonaceae</taxon>
        <taxon>Vanrija</taxon>
    </lineage>
</organism>
<feature type="compositionally biased region" description="Polar residues" evidence="1">
    <location>
        <begin position="255"/>
        <end position="265"/>
    </location>
</feature>
<feature type="region of interest" description="Disordered" evidence="1">
    <location>
        <begin position="106"/>
        <end position="197"/>
    </location>
</feature>
<dbReference type="GeneID" id="87811502"/>
<evidence type="ECO:0000313" key="2">
    <source>
        <dbReference type="EMBL" id="WOO84829.1"/>
    </source>
</evidence>
<name>A0AAF0YGW5_9TREE</name>
<gene>
    <name evidence="2" type="ORF">LOC62_06G008336</name>
</gene>